<dbReference type="AlphaFoldDB" id="V8NKT5"/>
<dbReference type="PANTHER" id="PTHR45695">
    <property type="entry name" value="LEUCOKININ RECEPTOR-RELATED"/>
    <property type="match status" value="1"/>
</dbReference>
<feature type="transmembrane region" description="Helical" evidence="9">
    <location>
        <begin position="81"/>
        <end position="105"/>
    </location>
</feature>
<dbReference type="PRINTS" id="PR00237">
    <property type="entry name" value="GPCRRHODOPSN"/>
</dbReference>
<keyword evidence="3 9" id="KW-1133">Transmembrane helix</keyword>
<evidence type="ECO:0000256" key="1">
    <source>
        <dbReference type="ARBA" id="ARBA00004141"/>
    </source>
</evidence>
<dbReference type="EMBL" id="AZIM01003339">
    <property type="protein sequence ID" value="ETE62283.1"/>
    <property type="molecule type" value="Genomic_DNA"/>
</dbReference>
<evidence type="ECO:0000256" key="6">
    <source>
        <dbReference type="ARBA" id="ARBA00023170"/>
    </source>
</evidence>
<evidence type="ECO:0000313" key="12">
    <source>
        <dbReference type="Proteomes" id="UP000018936"/>
    </source>
</evidence>
<dbReference type="OrthoDB" id="2132067at2759"/>
<feature type="non-terminal residue" evidence="11">
    <location>
        <position position="1"/>
    </location>
</feature>
<dbReference type="GO" id="GO:0004930">
    <property type="term" value="F:G protein-coupled receptor activity"/>
    <property type="evidence" value="ECO:0007669"/>
    <property type="project" value="UniProtKB-KW"/>
</dbReference>
<reference evidence="11 12" key="1">
    <citation type="journal article" date="2013" name="Proc. Natl. Acad. Sci. U.S.A.">
        <title>The king cobra genome reveals dynamic gene evolution and adaptation in the snake venom system.</title>
        <authorList>
            <person name="Vonk F.J."/>
            <person name="Casewell N.R."/>
            <person name="Henkel C.V."/>
            <person name="Heimberg A.M."/>
            <person name="Jansen H.J."/>
            <person name="McCleary R.J."/>
            <person name="Kerkkamp H.M."/>
            <person name="Vos R.A."/>
            <person name="Guerreiro I."/>
            <person name="Calvete J.J."/>
            <person name="Wuster W."/>
            <person name="Woods A.E."/>
            <person name="Logan J.M."/>
            <person name="Harrison R.A."/>
            <person name="Castoe T.A."/>
            <person name="de Koning A.P."/>
            <person name="Pollock D.D."/>
            <person name="Yandell M."/>
            <person name="Calderon D."/>
            <person name="Renjifo C."/>
            <person name="Currier R.B."/>
            <person name="Salgado D."/>
            <person name="Pla D."/>
            <person name="Sanz L."/>
            <person name="Hyder A.S."/>
            <person name="Ribeiro J.M."/>
            <person name="Arntzen J.W."/>
            <person name="van den Thillart G.E."/>
            <person name="Boetzer M."/>
            <person name="Pirovano W."/>
            <person name="Dirks R.P."/>
            <person name="Spaink H.P."/>
            <person name="Duboule D."/>
            <person name="McGlinn E."/>
            <person name="Kini R.M."/>
            <person name="Richardson M.K."/>
        </authorList>
    </citation>
    <scope>NUCLEOTIDE SEQUENCE</scope>
    <source>
        <tissue evidence="11">Blood</tissue>
    </source>
</reference>
<accession>V8NKT5</accession>
<name>V8NKT5_OPHHA</name>
<feature type="domain" description="G-protein coupled receptors family 1 profile" evidence="10">
    <location>
        <begin position="1"/>
        <end position="102"/>
    </location>
</feature>
<evidence type="ECO:0000256" key="2">
    <source>
        <dbReference type="ARBA" id="ARBA00022692"/>
    </source>
</evidence>
<evidence type="ECO:0000256" key="5">
    <source>
        <dbReference type="ARBA" id="ARBA00023136"/>
    </source>
</evidence>
<evidence type="ECO:0000256" key="8">
    <source>
        <dbReference type="SAM" id="MobiDB-lite"/>
    </source>
</evidence>
<evidence type="ECO:0000256" key="7">
    <source>
        <dbReference type="ARBA" id="ARBA00023224"/>
    </source>
</evidence>
<dbReference type="InterPro" id="IPR017452">
    <property type="entry name" value="GPCR_Rhodpsn_7TM"/>
</dbReference>
<comment type="subcellular location">
    <subcellularLocation>
        <location evidence="1">Membrane</location>
        <topology evidence="1">Multi-pass membrane protein</topology>
    </subcellularLocation>
</comment>
<keyword evidence="12" id="KW-1185">Reference proteome</keyword>
<dbReference type="SUPFAM" id="SSF81321">
    <property type="entry name" value="Family A G protein-coupled receptor-like"/>
    <property type="match status" value="1"/>
</dbReference>
<evidence type="ECO:0000256" key="4">
    <source>
        <dbReference type="ARBA" id="ARBA00023040"/>
    </source>
</evidence>
<comment type="caution">
    <text evidence="11">The sequence shown here is derived from an EMBL/GenBank/DDBJ whole genome shotgun (WGS) entry which is preliminary data.</text>
</comment>
<protein>
    <recommendedName>
        <fullName evidence="10">G-protein coupled receptors family 1 profile domain-containing protein</fullName>
    </recommendedName>
</protein>
<dbReference type="PROSITE" id="PS50262">
    <property type="entry name" value="G_PROTEIN_RECEP_F1_2"/>
    <property type="match status" value="1"/>
</dbReference>
<keyword evidence="7" id="KW-0807">Transducer</keyword>
<keyword evidence="5 9" id="KW-0472">Membrane</keyword>
<keyword evidence="2 9" id="KW-0812">Transmembrane</keyword>
<organism evidence="11 12">
    <name type="scientific">Ophiophagus hannah</name>
    <name type="common">King cobra</name>
    <name type="synonym">Naja hannah</name>
    <dbReference type="NCBI Taxonomy" id="8665"/>
    <lineage>
        <taxon>Eukaryota</taxon>
        <taxon>Metazoa</taxon>
        <taxon>Chordata</taxon>
        <taxon>Craniata</taxon>
        <taxon>Vertebrata</taxon>
        <taxon>Euteleostomi</taxon>
        <taxon>Lepidosauria</taxon>
        <taxon>Squamata</taxon>
        <taxon>Bifurcata</taxon>
        <taxon>Unidentata</taxon>
        <taxon>Episquamata</taxon>
        <taxon>Toxicofera</taxon>
        <taxon>Serpentes</taxon>
        <taxon>Colubroidea</taxon>
        <taxon>Elapidae</taxon>
        <taxon>Elapinae</taxon>
        <taxon>Ophiophagus</taxon>
    </lineage>
</organism>
<evidence type="ECO:0000256" key="9">
    <source>
        <dbReference type="SAM" id="Phobius"/>
    </source>
</evidence>
<keyword evidence="4" id="KW-0297">G-protein coupled receptor</keyword>
<dbReference type="Proteomes" id="UP000018936">
    <property type="component" value="Unassembled WGS sequence"/>
</dbReference>
<evidence type="ECO:0000256" key="3">
    <source>
        <dbReference type="ARBA" id="ARBA00022989"/>
    </source>
</evidence>
<feature type="transmembrane region" description="Helical" evidence="9">
    <location>
        <begin position="40"/>
        <end position="61"/>
    </location>
</feature>
<feature type="region of interest" description="Disordered" evidence="8">
    <location>
        <begin position="261"/>
        <end position="300"/>
    </location>
</feature>
<proteinExistence type="predicted"/>
<dbReference type="Gene3D" id="1.20.1070.10">
    <property type="entry name" value="Rhodopsin 7-helix transmembrane proteins"/>
    <property type="match status" value="1"/>
</dbReference>
<dbReference type="PANTHER" id="PTHR45695:SF25">
    <property type="entry name" value="GALANIN RECEPTOR 1"/>
    <property type="match status" value="1"/>
</dbReference>
<dbReference type="GO" id="GO:0005886">
    <property type="term" value="C:plasma membrane"/>
    <property type="evidence" value="ECO:0007669"/>
    <property type="project" value="TreeGrafter"/>
</dbReference>
<dbReference type="Pfam" id="PF00001">
    <property type="entry name" value="7tm_1"/>
    <property type="match status" value="1"/>
</dbReference>
<dbReference type="InterPro" id="IPR000276">
    <property type="entry name" value="GPCR_Rhodpsn"/>
</dbReference>
<evidence type="ECO:0000259" key="10">
    <source>
        <dbReference type="PROSITE" id="PS50262"/>
    </source>
</evidence>
<gene>
    <name evidence="11" type="ORF">L345_11961</name>
</gene>
<sequence>MIKIFKAPIRHLREAQDFVEKFEGALGKGKGKKLYAYKMLLMKTAQTVLLVVAVFLISWLPHHIITMWAEFGQFPLNNISFTFRIISHCLAYGNSCINPIIYAFLSENFRNACRQVFTCKLLLQPARADKLYCYLYDLKNMEFLHLIDCGFLKTKLSLLLQKKSFYPIRETPLGSSQKAKELKNIGEASRRVSTSSNTKKSNFSKDNILLFRTLLRAPGVAIRRSLGPARIRRRITPVPRPPPISFTCKSKGSAKRAATLRTCPASSRWGTTTKERGEVPETSSPGNVGACKSRWKRGSR</sequence>
<keyword evidence="6" id="KW-0675">Receptor</keyword>
<evidence type="ECO:0000313" key="11">
    <source>
        <dbReference type="EMBL" id="ETE62283.1"/>
    </source>
</evidence>